<feature type="domain" description="ABC3 transporter permease C-terminal" evidence="7">
    <location>
        <begin position="299"/>
        <end position="416"/>
    </location>
</feature>
<evidence type="ECO:0000313" key="10">
    <source>
        <dbReference type="Proteomes" id="UP001595818"/>
    </source>
</evidence>
<dbReference type="PANTHER" id="PTHR30572:SF18">
    <property type="entry name" value="ABC-TYPE MACROLIDE FAMILY EXPORT SYSTEM PERMEASE COMPONENT 2"/>
    <property type="match status" value="1"/>
</dbReference>
<dbReference type="EMBL" id="JBHSJJ010000009">
    <property type="protein sequence ID" value="MFC4873302.1"/>
    <property type="molecule type" value="Genomic_DNA"/>
</dbReference>
<dbReference type="Pfam" id="PF12704">
    <property type="entry name" value="MacB_PCD"/>
    <property type="match status" value="1"/>
</dbReference>
<evidence type="ECO:0000313" key="9">
    <source>
        <dbReference type="EMBL" id="MFC4873302.1"/>
    </source>
</evidence>
<evidence type="ECO:0000256" key="2">
    <source>
        <dbReference type="ARBA" id="ARBA00022475"/>
    </source>
</evidence>
<reference evidence="10" key="1">
    <citation type="journal article" date="2019" name="Int. J. Syst. Evol. Microbiol.">
        <title>The Global Catalogue of Microorganisms (GCM) 10K type strain sequencing project: providing services to taxonomists for standard genome sequencing and annotation.</title>
        <authorList>
            <consortium name="The Broad Institute Genomics Platform"/>
            <consortium name="The Broad Institute Genome Sequencing Center for Infectious Disease"/>
            <person name="Wu L."/>
            <person name="Ma J."/>
        </authorList>
    </citation>
    <scope>NUCLEOTIDE SEQUENCE [LARGE SCALE GENOMIC DNA]</scope>
    <source>
        <strain evidence="10">CGMCC 4.7466</strain>
    </source>
</reference>
<dbReference type="PANTHER" id="PTHR30572">
    <property type="entry name" value="MEMBRANE COMPONENT OF TRANSPORTER-RELATED"/>
    <property type="match status" value="1"/>
</dbReference>
<comment type="subcellular location">
    <subcellularLocation>
        <location evidence="1">Cell membrane</location>
        <topology evidence="1">Multi-pass membrane protein</topology>
    </subcellularLocation>
</comment>
<dbReference type="InterPro" id="IPR025857">
    <property type="entry name" value="MacB_PCD"/>
</dbReference>
<feature type="transmembrane region" description="Helical" evidence="6">
    <location>
        <begin position="21"/>
        <end position="41"/>
    </location>
</feature>
<feature type="transmembrane region" description="Helical" evidence="6">
    <location>
        <begin position="340"/>
        <end position="367"/>
    </location>
</feature>
<feature type="domain" description="MacB-like periplasmic core" evidence="8">
    <location>
        <begin position="20"/>
        <end position="237"/>
    </location>
</feature>
<keyword evidence="4 6" id="KW-1133">Transmembrane helix</keyword>
<gene>
    <name evidence="9" type="ORF">ACFPFU_16495</name>
</gene>
<feature type="transmembrane region" description="Helical" evidence="6">
    <location>
        <begin position="387"/>
        <end position="411"/>
    </location>
</feature>
<evidence type="ECO:0000259" key="8">
    <source>
        <dbReference type="Pfam" id="PF12704"/>
    </source>
</evidence>
<keyword evidence="10" id="KW-1185">Reference proteome</keyword>
<feature type="transmembrane region" description="Helical" evidence="6">
    <location>
        <begin position="440"/>
        <end position="459"/>
    </location>
</feature>
<dbReference type="Proteomes" id="UP001595818">
    <property type="component" value="Unassembled WGS sequence"/>
</dbReference>
<feature type="transmembrane region" description="Helical" evidence="6">
    <location>
        <begin position="293"/>
        <end position="313"/>
    </location>
</feature>
<accession>A0ABV9T4A5</accession>
<evidence type="ECO:0000256" key="4">
    <source>
        <dbReference type="ARBA" id="ARBA00022989"/>
    </source>
</evidence>
<comment type="caution">
    <text evidence="9">The sequence shown here is derived from an EMBL/GenBank/DDBJ whole genome shotgun (WGS) entry which is preliminary data.</text>
</comment>
<sequence>MWKNYFKIACRNLLRSKSFTAINILGLAIGIATCIIILLFVKNQTGYDSFHEKADRIVRVVFRGSVQDQKMNEAHVMPPVAQALLADYPEVLEATRLRHMGYPKITYGDKIFRKNSSAFVDANFFQVFTLPLIKGDPATALTQPYTLVISQSIARNYFGEEDPMGKELQMNDGGDRFIISGVMEDIPANSHFQFDMFASMATFPEAENSSWMVSEFHTYLVLPPGYDYRELQAKLPQVTEKYMGPQLQQAMGISLEQFREAGNDIGLFLQPLTSIYLHSDLTGELGPSGDIRYVYIFSAIAVFMLIIACINFMNLSSASASQRANEVGVRKVLGSGQRQLVWQFLVESVLLSLLALLIALILVQAALPLFSALSGKTLTLQYLSNPWILPGLLLFGLLVGLLAGSYPAFFLSSFQPVAVLKGVVSTVNGRTGKNSMSLRSGLVVFQFPLIVFVTFLLQVKKVTQPARFLNFLTPEIRKAELAFVPAGKAVFLLFRIFKAWIRNVCGTREGICGLLPFSSSVLLA</sequence>
<evidence type="ECO:0000259" key="7">
    <source>
        <dbReference type="Pfam" id="PF02687"/>
    </source>
</evidence>
<evidence type="ECO:0000256" key="3">
    <source>
        <dbReference type="ARBA" id="ARBA00022692"/>
    </source>
</evidence>
<dbReference type="InterPro" id="IPR050250">
    <property type="entry name" value="Macrolide_Exporter_MacB"/>
</dbReference>
<dbReference type="RefSeq" id="WP_377066020.1">
    <property type="nucleotide sequence ID" value="NZ_JBHSJJ010000009.1"/>
</dbReference>
<organism evidence="9 10">
    <name type="scientific">Negadavirga shengliensis</name>
    <dbReference type="NCBI Taxonomy" id="1389218"/>
    <lineage>
        <taxon>Bacteria</taxon>
        <taxon>Pseudomonadati</taxon>
        <taxon>Bacteroidota</taxon>
        <taxon>Cytophagia</taxon>
        <taxon>Cytophagales</taxon>
        <taxon>Cyclobacteriaceae</taxon>
        <taxon>Negadavirga</taxon>
    </lineage>
</organism>
<evidence type="ECO:0000256" key="6">
    <source>
        <dbReference type="SAM" id="Phobius"/>
    </source>
</evidence>
<name>A0ABV9T4A5_9BACT</name>
<dbReference type="Pfam" id="PF02687">
    <property type="entry name" value="FtsX"/>
    <property type="match status" value="1"/>
</dbReference>
<evidence type="ECO:0000256" key="5">
    <source>
        <dbReference type="ARBA" id="ARBA00023136"/>
    </source>
</evidence>
<keyword evidence="5 6" id="KW-0472">Membrane</keyword>
<keyword evidence="2" id="KW-1003">Cell membrane</keyword>
<protein>
    <submittedName>
        <fullName evidence="9">ABC transporter permease</fullName>
    </submittedName>
</protein>
<proteinExistence type="predicted"/>
<keyword evidence="3 6" id="KW-0812">Transmembrane</keyword>
<dbReference type="InterPro" id="IPR003838">
    <property type="entry name" value="ABC3_permease_C"/>
</dbReference>
<evidence type="ECO:0000256" key="1">
    <source>
        <dbReference type="ARBA" id="ARBA00004651"/>
    </source>
</evidence>